<gene>
    <name evidence="9" type="ORF">Q8F55_004736</name>
</gene>
<proteinExistence type="inferred from homology"/>
<comment type="caution">
    <text evidence="9">The sequence shown here is derived from an EMBL/GenBank/DDBJ whole genome shotgun (WGS) entry which is preliminary data.</text>
</comment>
<feature type="transmembrane region" description="Helical" evidence="8">
    <location>
        <begin position="234"/>
        <end position="252"/>
    </location>
</feature>
<evidence type="ECO:0000256" key="6">
    <source>
        <dbReference type="ARBA" id="ARBA00023136"/>
    </source>
</evidence>
<keyword evidence="3" id="KW-0813">Transport</keyword>
<dbReference type="GeneID" id="95985779"/>
<dbReference type="Pfam" id="PF00860">
    <property type="entry name" value="Xan_ur_permease"/>
    <property type="match status" value="1"/>
</dbReference>
<dbReference type="RefSeq" id="XP_069207883.1">
    <property type="nucleotide sequence ID" value="XM_069353241.1"/>
</dbReference>
<protein>
    <recommendedName>
        <fullName evidence="11">Purine permease</fullName>
    </recommendedName>
</protein>
<sequence length="589" mass="62288">MGAPESSTPSSDKLDASVQILDAGSTNSNLGPVPVRKFNAMRTLKSLGSKDAWLGDYNYGSLFIPNMPWSKTKRELPFYGVNDQLPYLLMIILGLQHALAMVGGLVVPPLLLGGGAGANLGPEVQQYLISGSLIWCAIGTVVQVSRVRIWGTKYYIGTGLISVTGTSFAFANVALQYLAQSYANGTCPTGPNGVRLPCPKEYGAIIGTTTLTGILALCLAFVPPKIIRKVFPPLVTGTMIVFMGASLVTAGVNNWAGGSGPCQTDHTLKCITGSQSHYWGSAQYLGLGFSCMAMIVICEIFGSAFFKSAAVFMGLLTGMIIAAATGYFDQKAIKAAPGGTFLWLHTFPLGIRGQLVLPLLATWCVSVAETIGNITASSDVSRLEITGEVFESRVQGGILADAISATLAGLATVPALTTFAQNAGVIALTRNASLQSGYMCALFLFLMGVIGKFGAVFVACPPSVIGGFTTFLFGSVAVAGVRVLAYAKWSRRDRFIATPAFAFGLASLCVPNWFDYIFTYHGDNKGLKGLIEAVVLVVAEPYLISALIAAILNCSLPTDMEEDEPVQSEEERKTWNQPASLVDRPAPTV</sequence>
<evidence type="ECO:0000256" key="8">
    <source>
        <dbReference type="SAM" id="Phobius"/>
    </source>
</evidence>
<feature type="transmembrane region" description="Helical" evidence="8">
    <location>
        <begin position="464"/>
        <end position="484"/>
    </location>
</feature>
<dbReference type="PANTHER" id="PTHR42810:SF2">
    <property type="entry name" value="PURINE PERMEASE C1399.01C-RELATED"/>
    <property type="match status" value="1"/>
</dbReference>
<dbReference type="InterPro" id="IPR006042">
    <property type="entry name" value="Xan_ur_permease"/>
</dbReference>
<feature type="transmembrane region" description="Helical" evidence="8">
    <location>
        <begin position="534"/>
        <end position="552"/>
    </location>
</feature>
<feature type="transmembrane region" description="Helical" evidence="8">
    <location>
        <begin position="154"/>
        <end position="175"/>
    </location>
</feature>
<accession>A0ABR3PZS1</accession>
<keyword evidence="4 8" id="KW-0812">Transmembrane</keyword>
<feature type="region of interest" description="Disordered" evidence="7">
    <location>
        <begin position="562"/>
        <end position="589"/>
    </location>
</feature>
<dbReference type="EMBL" id="JBBXJM010000004">
    <property type="protein sequence ID" value="KAL1407939.1"/>
    <property type="molecule type" value="Genomic_DNA"/>
</dbReference>
<keyword evidence="5 8" id="KW-1133">Transmembrane helix</keyword>
<evidence type="ECO:0000313" key="10">
    <source>
        <dbReference type="Proteomes" id="UP001565368"/>
    </source>
</evidence>
<evidence type="ECO:0000256" key="5">
    <source>
        <dbReference type="ARBA" id="ARBA00022989"/>
    </source>
</evidence>
<dbReference type="NCBIfam" id="TIGR00801">
    <property type="entry name" value="ncs2"/>
    <property type="match status" value="1"/>
</dbReference>
<feature type="transmembrane region" description="Helical" evidence="8">
    <location>
        <begin position="284"/>
        <end position="302"/>
    </location>
</feature>
<feature type="transmembrane region" description="Helical" evidence="8">
    <location>
        <begin position="124"/>
        <end position="142"/>
    </location>
</feature>
<feature type="transmembrane region" description="Helical" evidence="8">
    <location>
        <begin position="340"/>
        <end position="361"/>
    </location>
</feature>
<evidence type="ECO:0000256" key="1">
    <source>
        <dbReference type="ARBA" id="ARBA00004141"/>
    </source>
</evidence>
<evidence type="ECO:0000256" key="4">
    <source>
        <dbReference type="ARBA" id="ARBA00022692"/>
    </source>
</evidence>
<feature type="transmembrane region" description="Helical" evidence="8">
    <location>
        <begin position="496"/>
        <end position="514"/>
    </location>
</feature>
<keyword evidence="10" id="KW-1185">Reference proteome</keyword>
<feature type="transmembrane region" description="Helical" evidence="8">
    <location>
        <begin position="87"/>
        <end position="112"/>
    </location>
</feature>
<evidence type="ECO:0000256" key="2">
    <source>
        <dbReference type="ARBA" id="ARBA00008821"/>
    </source>
</evidence>
<evidence type="ECO:0000256" key="7">
    <source>
        <dbReference type="SAM" id="MobiDB-lite"/>
    </source>
</evidence>
<feature type="transmembrane region" description="Helical" evidence="8">
    <location>
        <begin position="438"/>
        <end position="458"/>
    </location>
</feature>
<organism evidence="9 10">
    <name type="scientific">Vanrija albida</name>
    <dbReference type="NCBI Taxonomy" id="181172"/>
    <lineage>
        <taxon>Eukaryota</taxon>
        <taxon>Fungi</taxon>
        <taxon>Dikarya</taxon>
        <taxon>Basidiomycota</taxon>
        <taxon>Agaricomycotina</taxon>
        <taxon>Tremellomycetes</taxon>
        <taxon>Trichosporonales</taxon>
        <taxon>Trichosporonaceae</taxon>
        <taxon>Vanrija</taxon>
    </lineage>
</organism>
<feature type="transmembrane region" description="Helical" evidence="8">
    <location>
        <begin position="202"/>
        <end position="222"/>
    </location>
</feature>
<evidence type="ECO:0000313" key="9">
    <source>
        <dbReference type="EMBL" id="KAL1407939.1"/>
    </source>
</evidence>
<comment type="similarity">
    <text evidence="2">Belongs to the nucleobase:cation symporter-2 (NCS2) (TC 2.A.40) family.</text>
</comment>
<reference evidence="9 10" key="1">
    <citation type="submission" date="2023-08" db="EMBL/GenBank/DDBJ databases">
        <title>Annotated Genome Sequence of Vanrija albida AlHP1.</title>
        <authorList>
            <person name="Herzog R."/>
        </authorList>
    </citation>
    <scope>NUCLEOTIDE SEQUENCE [LARGE SCALE GENOMIC DNA]</scope>
    <source>
        <strain evidence="9 10">AlHP1</strain>
    </source>
</reference>
<dbReference type="Proteomes" id="UP001565368">
    <property type="component" value="Unassembled WGS sequence"/>
</dbReference>
<dbReference type="PANTHER" id="PTHR42810">
    <property type="entry name" value="PURINE PERMEASE C1399.01C-RELATED"/>
    <property type="match status" value="1"/>
</dbReference>
<dbReference type="InterPro" id="IPR006043">
    <property type="entry name" value="NCS2"/>
</dbReference>
<evidence type="ECO:0000256" key="3">
    <source>
        <dbReference type="ARBA" id="ARBA00022448"/>
    </source>
</evidence>
<keyword evidence="6 8" id="KW-0472">Membrane</keyword>
<name>A0ABR3PZS1_9TREE</name>
<feature type="transmembrane region" description="Helical" evidence="8">
    <location>
        <begin position="309"/>
        <end position="328"/>
    </location>
</feature>
<comment type="subcellular location">
    <subcellularLocation>
        <location evidence="1">Membrane</location>
        <topology evidence="1">Multi-pass membrane protein</topology>
    </subcellularLocation>
</comment>
<evidence type="ECO:0008006" key="11">
    <source>
        <dbReference type="Google" id="ProtNLM"/>
    </source>
</evidence>